<gene>
    <name evidence="2" type="ordered locus">Thexy_1949</name>
</gene>
<feature type="transmembrane region" description="Helical" evidence="1">
    <location>
        <begin position="75"/>
        <end position="92"/>
    </location>
</feature>
<dbReference type="EMBL" id="CP002739">
    <property type="protein sequence ID" value="AEF17968.1"/>
    <property type="molecule type" value="Genomic_DNA"/>
</dbReference>
<feature type="transmembrane region" description="Helical" evidence="1">
    <location>
        <begin position="131"/>
        <end position="162"/>
    </location>
</feature>
<evidence type="ECO:0000256" key="1">
    <source>
        <dbReference type="SAM" id="Phobius"/>
    </source>
</evidence>
<organism evidence="2 3">
    <name type="scientific">Thermoanaerobacterium xylanolyticum (strain ATCC 49914 / DSM 7097 / LX-11)</name>
    <dbReference type="NCBI Taxonomy" id="858215"/>
    <lineage>
        <taxon>Bacteria</taxon>
        <taxon>Bacillati</taxon>
        <taxon>Bacillota</taxon>
        <taxon>Clostridia</taxon>
        <taxon>Thermoanaerobacterales</taxon>
        <taxon>Thermoanaerobacteraceae</taxon>
        <taxon>Thermoanaerobacterium</taxon>
    </lineage>
</organism>
<reference evidence="2" key="1">
    <citation type="submission" date="2011-05" db="EMBL/GenBank/DDBJ databases">
        <title>Complete sequence of Thermoanaerobacterium xylanolyticum LX-11.</title>
        <authorList>
            <consortium name="US DOE Joint Genome Institute"/>
            <person name="Lucas S."/>
            <person name="Han J."/>
            <person name="Lapidus A."/>
            <person name="Cheng J.-F."/>
            <person name="Goodwin L."/>
            <person name="Pitluck S."/>
            <person name="Peters L."/>
            <person name="Mikhailova N."/>
            <person name="Lu M."/>
            <person name="Han C."/>
            <person name="Tapia R."/>
            <person name="Land M."/>
            <person name="Hauser L."/>
            <person name="Kyrpides N."/>
            <person name="Ivanova N."/>
            <person name="Pagani I."/>
            <person name="Hemme C."/>
            <person name="Woyke T."/>
        </authorList>
    </citation>
    <scope>NUCLEOTIDE SEQUENCE</scope>
    <source>
        <strain evidence="2">LX-11</strain>
    </source>
</reference>
<keyword evidence="1" id="KW-0812">Transmembrane</keyword>
<dbReference type="AlphaFoldDB" id="F6BJM2"/>
<feature type="transmembrane region" description="Helical" evidence="1">
    <location>
        <begin position="104"/>
        <end position="125"/>
    </location>
</feature>
<keyword evidence="1" id="KW-1133">Transmembrane helix</keyword>
<proteinExistence type="predicted"/>
<evidence type="ECO:0000313" key="3">
    <source>
        <dbReference type="Proteomes" id="UP000007239"/>
    </source>
</evidence>
<dbReference type="eggNOG" id="ENOG50335CG">
    <property type="taxonomic scope" value="Bacteria"/>
</dbReference>
<feature type="transmembrane region" description="Helical" evidence="1">
    <location>
        <begin position="49"/>
        <end position="69"/>
    </location>
</feature>
<keyword evidence="1" id="KW-0472">Membrane</keyword>
<keyword evidence="3" id="KW-1185">Reference proteome</keyword>
<dbReference type="Proteomes" id="UP000007239">
    <property type="component" value="Chromosome"/>
</dbReference>
<sequence>MSRERSLSLGGMLAAVNVILLFISAAMPTSRFFLLVLSSFSTSIMVIEANANIGLVFYIATSLLSFILIPNKLIAFYYACFFGFYGIVKSYIERFSLNRFLEYVLKLIVFNLSLSVIYFVFKFVFAVNIFIGSYLIVMVFVLLQISFVIYDYTYTVFVSFYLKKIKRH</sequence>
<dbReference type="HOGENOM" id="CLU_122392_1_0_9"/>
<accession>F6BJM2</accession>
<evidence type="ECO:0000313" key="2">
    <source>
        <dbReference type="EMBL" id="AEF17968.1"/>
    </source>
</evidence>
<name>F6BJM2_THEXL</name>
<feature type="transmembrane region" description="Helical" evidence="1">
    <location>
        <begin position="12"/>
        <end position="37"/>
    </location>
</feature>
<dbReference type="KEGG" id="txy:Thexy_1949"/>
<dbReference type="STRING" id="858215.Thexy_1949"/>
<protein>
    <submittedName>
        <fullName evidence="2">Uncharacterized protein</fullName>
    </submittedName>
</protein>
<dbReference type="RefSeq" id="WP_013788698.1">
    <property type="nucleotide sequence ID" value="NC_015555.1"/>
</dbReference>